<dbReference type="Proteomes" id="UP001605036">
    <property type="component" value="Unassembled WGS sequence"/>
</dbReference>
<dbReference type="AlphaFoldDB" id="A0ABD1XS18"/>
<accession>A0ABD1XS18</accession>
<protein>
    <submittedName>
        <fullName evidence="1">Uncharacterized protein</fullName>
    </submittedName>
</protein>
<organism evidence="1 2">
    <name type="scientific">Riccia fluitans</name>
    <dbReference type="NCBI Taxonomy" id="41844"/>
    <lineage>
        <taxon>Eukaryota</taxon>
        <taxon>Viridiplantae</taxon>
        <taxon>Streptophyta</taxon>
        <taxon>Embryophyta</taxon>
        <taxon>Marchantiophyta</taxon>
        <taxon>Marchantiopsida</taxon>
        <taxon>Marchantiidae</taxon>
        <taxon>Marchantiales</taxon>
        <taxon>Ricciaceae</taxon>
        <taxon>Riccia</taxon>
    </lineage>
</organism>
<reference evidence="1 2" key="1">
    <citation type="submission" date="2024-09" db="EMBL/GenBank/DDBJ databases">
        <title>Chromosome-scale assembly of Riccia fluitans.</title>
        <authorList>
            <person name="Paukszto L."/>
            <person name="Sawicki J."/>
            <person name="Karawczyk K."/>
            <person name="Piernik-Szablinska J."/>
            <person name="Szczecinska M."/>
            <person name="Mazdziarz M."/>
        </authorList>
    </citation>
    <scope>NUCLEOTIDE SEQUENCE [LARGE SCALE GENOMIC DNA]</scope>
    <source>
        <strain evidence="1">Rf_01</strain>
        <tissue evidence="1">Aerial parts of the thallus</tissue>
    </source>
</reference>
<gene>
    <name evidence="1" type="ORF">R1flu_023252</name>
</gene>
<dbReference type="EMBL" id="JBHFFA010000007">
    <property type="protein sequence ID" value="KAL2611560.1"/>
    <property type="molecule type" value="Genomic_DNA"/>
</dbReference>
<sequence>MDSQPESWSQQMLSSSVDPVVLAGDSQPRSSTFGQYGFPPVRVPQVPSAFVFGGQPNFPVTLPLPSLLDISGPLNFCTPITMALATGAAFPISIGIVILPTTSGAFQLPNLNSAGTFGGG</sequence>
<evidence type="ECO:0000313" key="2">
    <source>
        <dbReference type="Proteomes" id="UP001605036"/>
    </source>
</evidence>
<name>A0ABD1XS18_9MARC</name>
<proteinExistence type="predicted"/>
<keyword evidence="2" id="KW-1185">Reference proteome</keyword>
<comment type="caution">
    <text evidence="1">The sequence shown here is derived from an EMBL/GenBank/DDBJ whole genome shotgun (WGS) entry which is preliminary data.</text>
</comment>
<evidence type="ECO:0000313" key="1">
    <source>
        <dbReference type="EMBL" id="KAL2611560.1"/>
    </source>
</evidence>